<dbReference type="RefSeq" id="WP_277578391.1">
    <property type="nucleotide sequence ID" value="NZ_JANRMI010000003.1"/>
</dbReference>
<organism evidence="2 3">
    <name type="scientific">Bdellovibrio svalbardensis</name>
    <dbReference type="NCBI Taxonomy" id="2972972"/>
    <lineage>
        <taxon>Bacteria</taxon>
        <taxon>Pseudomonadati</taxon>
        <taxon>Bdellovibrionota</taxon>
        <taxon>Bdellovibrionia</taxon>
        <taxon>Bdellovibrionales</taxon>
        <taxon>Pseudobdellovibrionaceae</taxon>
        <taxon>Bdellovibrio</taxon>
    </lineage>
</organism>
<dbReference type="Gene3D" id="2.40.10.220">
    <property type="entry name" value="predicted glycosyltransferase like domains"/>
    <property type="match status" value="1"/>
</dbReference>
<comment type="caution">
    <text evidence="2">The sequence shown here is derived from an EMBL/GenBank/DDBJ whole genome shotgun (WGS) entry which is preliminary data.</text>
</comment>
<dbReference type="Pfam" id="PF07238">
    <property type="entry name" value="PilZ"/>
    <property type="match status" value="1"/>
</dbReference>
<accession>A0ABT6DJ79</accession>
<feature type="domain" description="PilZ" evidence="1">
    <location>
        <begin position="105"/>
        <end position="215"/>
    </location>
</feature>
<reference evidence="2" key="1">
    <citation type="submission" date="2022-08" db="EMBL/GenBank/DDBJ databases">
        <title>Novel Bdellovibrio Species Isolated from Svalbard: Designation Bdellovibrio svalbardensis.</title>
        <authorList>
            <person name="Mitchell R.J."/>
            <person name="Choi S.Y."/>
        </authorList>
    </citation>
    <scope>NUCLEOTIDE SEQUENCE</scope>
    <source>
        <strain evidence="2">PAP01</strain>
    </source>
</reference>
<dbReference type="Proteomes" id="UP001152321">
    <property type="component" value="Unassembled WGS sequence"/>
</dbReference>
<keyword evidence="3" id="KW-1185">Reference proteome</keyword>
<evidence type="ECO:0000313" key="2">
    <source>
        <dbReference type="EMBL" id="MDG0816914.1"/>
    </source>
</evidence>
<sequence>MDKEIFSLISKVEEKTKLFQDLANARGEILCKGQDENLVKLRVQTYTEKTQFLDCISESQASLKNDEEFLGYFFLGGEKYYFEGKIIAYQNRYSVQLPTELYHLQRRQNYRVKVPDGYTSSFNIITVNGKASNIIGQLADISSQGCRVIYRMDNPLMKVGDQVVGHLIVGKRAPFELQGIVRHIKVDEGNKVIQTFGIEFTPLSPILENKLFAITMELHKEIFKRP</sequence>
<dbReference type="SUPFAM" id="SSF141371">
    <property type="entry name" value="PilZ domain-like"/>
    <property type="match status" value="1"/>
</dbReference>
<dbReference type="InterPro" id="IPR009875">
    <property type="entry name" value="PilZ_domain"/>
</dbReference>
<name>A0ABT6DJ79_9BACT</name>
<evidence type="ECO:0000313" key="3">
    <source>
        <dbReference type="Proteomes" id="UP001152321"/>
    </source>
</evidence>
<proteinExistence type="predicted"/>
<dbReference type="EMBL" id="JANRMI010000003">
    <property type="protein sequence ID" value="MDG0816914.1"/>
    <property type="molecule type" value="Genomic_DNA"/>
</dbReference>
<gene>
    <name evidence="2" type="ORF">NWE73_11100</name>
</gene>
<protein>
    <submittedName>
        <fullName evidence="2">PilZ domain-containing protein</fullName>
    </submittedName>
</protein>
<evidence type="ECO:0000259" key="1">
    <source>
        <dbReference type="Pfam" id="PF07238"/>
    </source>
</evidence>